<evidence type="ECO:0000256" key="7">
    <source>
        <dbReference type="ARBA" id="ARBA00023242"/>
    </source>
</evidence>
<feature type="region of interest" description="Disordered" evidence="8">
    <location>
        <begin position="217"/>
        <end position="251"/>
    </location>
</feature>
<keyword evidence="4" id="KW-0653">Protein transport</keyword>
<feature type="compositionally biased region" description="Low complexity" evidence="8">
    <location>
        <begin position="363"/>
        <end position="383"/>
    </location>
</feature>
<proteinExistence type="predicted"/>
<evidence type="ECO:0000256" key="5">
    <source>
        <dbReference type="ARBA" id="ARBA00023010"/>
    </source>
</evidence>
<dbReference type="Gene3D" id="2.30.29.30">
    <property type="entry name" value="Pleckstrin-homology domain (PH domain)/Phosphotyrosine-binding domain (PTB)"/>
    <property type="match status" value="1"/>
</dbReference>
<evidence type="ECO:0000256" key="3">
    <source>
        <dbReference type="ARBA" id="ARBA00022816"/>
    </source>
</evidence>
<keyword evidence="2" id="KW-0813">Transport</keyword>
<evidence type="ECO:0000313" key="10">
    <source>
        <dbReference type="EMBL" id="KIY74359.1"/>
    </source>
</evidence>
<feature type="compositionally biased region" description="Basic and acidic residues" evidence="8">
    <location>
        <begin position="1"/>
        <end position="12"/>
    </location>
</feature>
<evidence type="ECO:0000256" key="8">
    <source>
        <dbReference type="SAM" id="MobiDB-lite"/>
    </source>
</evidence>
<dbReference type="EMBL" id="KN880431">
    <property type="protein sequence ID" value="KIY74359.1"/>
    <property type="molecule type" value="Genomic_DNA"/>
</dbReference>
<evidence type="ECO:0000256" key="1">
    <source>
        <dbReference type="ARBA" id="ARBA00004567"/>
    </source>
</evidence>
<feature type="region of interest" description="Disordered" evidence="8">
    <location>
        <begin position="1"/>
        <end position="117"/>
    </location>
</feature>
<dbReference type="InterPro" id="IPR000156">
    <property type="entry name" value="Ran_bind_dom"/>
</dbReference>
<evidence type="ECO:0000256" key="4">
    <source>
        <dbReference type="ARBA" id="ARBA00022927"/>
    </source>
</evidence>
<keyword evidence="6" id="KW-0906">Nuclear pore complex</keyword>
<evidence type="ECO:0000313" key="11">
    <source>
        <dbReference type="Proteomes" id="UP000054007"/>
    </source>
</evidence>
<keyword evidence="7" id="KW-0539">Nucleus</keyword>
<feature type="compositionally biased region" description="Low complexity" evidence="8">
    <location>
        <begin position="52"/>
        <end position="72"/>
    </location>
</feature>
<dbReference type="Proteomes" id="UP000054007">
    <property type="component" value="Unassembled WGS sequence"/>
</dbReference>
<feature type="compositionally biased region" description="Gly residues" evidence="8">
    <location>
        <begin position="420"/>
        <end position="431"/>
    </location>
</feature>
<dbReference type="STRING" id="1314674.A0A0D7BW04"/>
<feature type="region of interest" description="Disordered" evidence="8">
    <location>
        <begin position="315"/>
        <end position="498"/>
    </location>
</feature>
<accession>A0A0D7BW04</accession>
<feature type="domain" description="RanBD1" evidence="9">
    <location>
        <begin position="464"/>
        <end position="553"/>
    </location>
</feature>
<keyword evidence="3" id="KW-0509">mRNA transport</keyword>
<dbReference type="CDD" id="cd13170">
    <property type="entry name" value="RanBD_NUP50"/>
    <property type="match status" value="1"/>
</dbReference>
<dbReference type="PANTHER" id="PTHR38697">
    <property type="entry name" value="NUCLEAR PORE COMPLEX PROTEIN SIMILAR TO S. CEREVISIAE NUP2 (EUROFUNG)"/>
    <property type="match status" value="1"/>
</dbReference>
<evidence type="ECO:0000259" key="9">
    <source>
        <dbReference type="PROSITE" id="PS50196"/>
    </source>
</evidence>
<organism evidence="10 11">
    <name type="scientific">Cylindrobasidium torrendii FP15055 ss-10</name>
    <dbReference type="NCBI Taxonomy" id="1314674"/>
    <lineage>
        <taxon>Eukaryota</taxon>
        <taxon>Fungi</taxon>
        <taxon>Dikarya</taxon>
        <taxon>Basidiomycota</taxon>
        <taxon>Agaricomycotina</taxon>
        <taxon>Agaricomycetes</taxon>
        <taxon>Agaricomycetidae</taxon>
        <taxon>Agaricales</taxon>
        <taxon>Marasmiineae</taxon>
        <taxon>Physalacriaceae</taxon>
        <taxon>Cylindrobasidium</taxon>
    </lineage>
</organism>
<evidence type="ECO:0000256" key="2">
    <source>
        <dbReference type="ARBA" id="ARBA00022448"/>
    </source>
</evidence>
<name>A0A0D7BW04_9AGAR</name>
<dbReference type="InterPro" id="IPR011993">
    <property type="entry name" value="PH-like_dom_sf"/>
</dbReference>
<dbReference type="InterPro" id="IPR015007">
    <property type="entry name" value="NUP2/50/61"/>
</dbReference>
<reference evidence="10 11" key="1">
    <citation type="journal article" date="2015" name="Fungal Genet. Biol.">
        <title>Evolution of novel wood decay mechanisms in Agaricales revealed by the genome sequences of Fistulina hepatica and Cylindrobasidium torrendii.</title>
        <authorList>
            <person name="Floudas D."/>
            <person name="Held B.W."/>
            <person name="Riley R."/>
            <person name="Nagy L.G."/>
            <person name="Koehler G."/>
            <person name="Ransdell A.S."/>
            <person name="Younus H."/>
            <person name="Chow J."/>
            <person name="Chiniquy J."/>
            <person name="Lipzen A."/>
            <person name="Tritt A."/>
            <person name="Sun H."/>
            <person name="Haridas S."/>
            <person name="LaButti K."/>
            <person name="Ohm R.A."/>
            <person name="Kues U."/>
            <person name="Blanchette R.A."/>
            <person name="Grigoriev I.V."/>
            <person name="Minto R.E."/>
            <person name="Hibbett D.S."/>
        </authorList>
    </citation>
    <scope>NUCLEOTIDE SEQUENCE [LARGE SCALE GENOMIC DNA]</scope>
    <source>
        <strain evidence="10 11">FP15055 ss-10</strain>
    </source>
</reference>
<feature type="compositionally biased region" description="Polar residues" evidence="8">
    <location>
        <begin position="388"/>
        <end position="405"/>
    </location>
</feature>
<feature type="compositionally biased region" description="Basic and acidic residues" evidence="8">
    <location>
        <begin position="22"/>
        <end position="31"/>
    </location>
</feature>
<dbReference type="GO" id="GO:0005643">
    <property type="term" value="C:nuclear pore"/>
    <property type="evidence" value="ECO:0007669"/>
    <property type="project" value="UniProtKB-SubCell"/>
</dbReference>
<dbReference type="PROSITE" id="PS50196">
    <property type="entry name" value="RANBD1"/>
    <property type="match status" value="1"/>
</dbReference>
<dbReference type="Pfam" id="PF08911">
    <property type="entry name" value="NUP50"/>
    <property type="match status" value="1"/>
</dbReference>
<sequence length="603" mass="61913">MSKRAAERQLTKDDEEIGGDEQIERGMKKADAATLAARPMRGMPKRMSGIGSPSPASPLKPKAPETSPSKFGGFSGFGGPSTSNGFAATPPTTPGNSAPTLDSTWTSTPSTPPAGATKTARALGSLLADSALPASPAPATQSNSDEPAETYLKAVWGLNTSFIDAAKAQIEKAPFSDISPLFDTYKKHLMIFKANRQTSEAALNTAPKSAMSFSAGFGGAPPASSGSKPSPFGMPPAPATGNASKDASKGFVFNPSAAPKSSGNLFGFPASSSTTTSKPAEVLFKPLDAPVIKPVELPATNSLFGGNTTSIAPTTSTSLFGAPPSTAPSTSLFGGPPSPGKSLFGAAPTAGSDAAKSNPFGFKPSSTKETPPSSSPFQFGGPPKEAAPTTSTFSFGTKPDTNGSSKPDAAPTSSFFSTPPGGGLSGFGGFGKPATPSSNPLGFAFGTAPEKKESTEPEASSSQSTEPTSDASNPLGGTNPHDEEGEGEENETTTHSVKLKAYRLKPEPERGWADLGVGFVRLKKDKSSENRRMLMRNSGSGKIIINFALYSGLHPTLNGKAVSFVGHDNGQAVSYSLRMKTEDQARGLLEAMERETATLKPKD</sequence>
<dbReference type="InterPro" id="IPR053074">
    <property type="entry name" value="NPC_Nucleoporin"/>
</dbReference>
<keyword evidence="5" id="KW-0811">Translocation</keyword>
<dbReference type="GO" id="GO:0051028">
    <property type="term" value="P:mRNA transport"/>
    <property type="evidence" value="ECO:0007669"/>
    <property type="project" value="UniProtKB-KW"/>
</dbReference>
<feature type="compositionally biased region" description="Low complexity" evidence="8">
    <location>
        <begin position="99"/>
        <end position="117"/>
    </location>
</feature>
<dbReference type="PANTHER" id="PTHR38697:SF1">
    <property type="entry name" value="NUCLEAR PORE COMPLEX PROTEIN SIMILAR TO S. CEREVISIAE NUP2 (EUROFUNG)"/>
    <property type="match status" value="1"/>
</dbReference>
<feature type="compositionally biased region" description="Low complexity" evidence="8">
    <location>
        <begin position="217"/>
        <end position="231"/>
    </location>
</feature>
<comment type="subcellular location">
    <subcellularLocation>
        <location evidence="1">Nucleus</location>
        <location evidence="1">Nuclear pore complex</location>
    </subcellularLocation>
</comment>
<dbReference type="GO" id="GO:0015031">
    <property type="term" value="P:protein transport"/>
    <property type="evidence" value="ECO:0007669"/>
    <property type="project" value="UniProtKB-KW"/>
</dbReference>
<keyword evidence="11" id="KW-1185">Reference proteome</keyword>
<dbReference type="AlphaFoldDB" id="A0A0D7BW04"/>
<feature type="compositionally biased region" description="Polar residues" evidence="8">
    <location>
        <begin position="457"/>
        <end position="476"/>
    </location>
</feature>
<gene>
    <name evidence="10" type="ORF">CYLTODRAFT_439267</name>
</gene>
<protein>
    <recommendedName>
        <fullName evidence="9">RanBD1 domain-containing protein</fullName>
    </recommendedName>
</protein>
<dbReference type="OrthoDB" id="185618at2759"/>
<dbReference type="SMART" id="SM00160">
    <property type="entry name" value="RanBD"/>
    <property type="match status" value="1"/>
</dbReference>
<evidence type="ECO:0000256" key="6">
    <source>
        <dbReference type="ARBA" id="ARBA00023132"/>
    </source>
</evidence>
<dbReference type="Pfam" id="PF00638">
    <property type="entry name" value="Ran_BP1"/>
    <property type="match status" value="1"/>
</dbReference>
<dbReference type="SUPFAM" id="SSF50729">
    <property type="entry name" value="PH domain-like"/>
    <property type="match status" value="1"/>
</dbReference>